<feature type="region of interest" description="Disordered" evidence="1">
    <location>
        <begin position="1"/>
        <end position="43"/>
    </location>
</feature>
<sequence>MSKRIPHQSGSDQMTFQGQCLDRGGNPVTVKGGRKRFRMKDERSQGIGDMTKIAQETECHIGIDDYNHN</sequence>
<dbReference type="Proteomes" id="UP000828390">
    <property type="component" value="Unassembled WGS sequence"/>
</dbReference>
<comment type="caution">
    <text evidence="2">The sequence shown here is derived from an EMBL/GenBank/DDBJ whole genome shotgun (WGS) entry which is preliminary data.</text>
</comment>
<evidence type="ECO:0000313" key="3">
    <source>
        <dbReference type="Proteomes" id="UP000828390"/>
    </source>
</evidence>
<dbReference type="EMBL" id="JAIWYP010000009">
    <property type="protein sequence ID" value="KAH3769964.1"/>
    <property type="molecule type" value="Genomic_DNA"/>
</dbReference>
<evidence type="ECO:0000256" key="1">
    <source>
        <dbReference type="SAM" id="MobiDB-lite"/>
    </source>
</evidence>
<protein>
    <submittedName>
        <fullName evidence="2">Uncharacterized protein</fullName>
    </submittedName>
</protein>
<feature type="compositionally biased region" description="Polar residues" evidence="1">
    <location>
        <begin position="8"/>
        <end position="18"/>
    </location>
</feature>
<reference evidence="2" key="2">
    <citation type="submission" date="2020-11" db="EMBL/GenBank/DDBJ databases">
        <authorList>
            <person name="McCartney M.A."/>
            <person name="Auch B."/>
            <person name="Kono T."/>
            <person name="Mallez S."/>
            <person name="Becker A."/>
            <person name="Gohl D.M."/>
            <person name="Silverstein K.A.T."/>
            <person name="Koren S."/>
            <person name="Bechman K.B."/>
            <person name="Herman A."/>
            <person name="Abrahante J.E."/>
            <person name="Garbe J."/>
        </authorList>
    </citation>
    <scope>NUCLEOTIDE SEQUENCE</scope>
    <source>
        <strain evidence="2">Duluth1</strain>
        <tissue evidence="2">Whole animal</tissue>
    </source>
</reference>
<accession>A0A9D4E0V2</accession>
<dbReference type="AlphaFoldDB" id="A0A9D4E0V2"/>
<proteinExistence type="predicted"/>
<evidence type="ECO:0000313" key="2">
    <source>
        <dbReference type="EMBL" id="KAH3769964.1"/>
    </source>
</evidence>
<keyword evidence="3" id="KW-1185">Reference proteome</keyword>
<gene>
    <name evidence="2" type="ORF">DPMN_171243</name>
</gene>
<name>A0A9D4E0V2_DREPO</name>
<organism evidence="2 3">
    <name type="scientific">Dreissena polymorpha</name>
    <name type="common">Zebra mussel</name>
    <name type="synonym">Mytilus polymorpha</name>
    <dbReference type="NCBI Taxonomy" id="45954"/>
    <lineage>
        <taxon>Eukaryota</taxon>
        <taxon>Metazoa</taxon>
        <taxon>Spiralia</taxon>
        <taxon>Lophotrochozoa</taxon>
        <taxon>Mollusca</taxon>
        <taxon>Bivalvia</taxon>
        <taxon>Autobranchia</taxon>
        <taxon>Heteroconchia</taxon>
        <taxon>Euheterodonta</taxon>
        <taxon>Imparidentia</taxon>
        <taxon>Neoheterodontei</taxon>
        <taxon>Myida</taxon>
        <taxon>Dreissenoidea</taxon>
        <taxon>Dreissenidae</taxon>
        <taxon>Dreissena</taxon>
    </lineage>
</organism>
<reference evidence="2" key="1">
    <citation type="journal article" date="2019" name="bioRxiv">
        <title>The Genome of the Zebra Mussel, Dreissena polymorpha: A Resource for Invasive Species Research.</title>
        <authorList>
            <person name="McCartney M.A."/>
            <person name="Auch B."/>
            <person name="Kono T."/>
            <person name="Mallez S."/>
            <person name="Zhang Y."/>
            <person name="Obille A."/>
            <person name="Becker A."/>
            <person name="Abrahante J.E."/>
            <person name="Garbe J."/>
            <person name="Badalamenti J.P."/>
            <person name="Herman A."/>
            <person name="Mangelson H."/>
            <person name="Liachko I."/>
            <person name="Sullivan S."/>
            <person name="Sone E.D."/>
            <person name="Koren S."/>
            <person name="Silverstein K.A.T."/>
            <person name="Beckman K.B."/>
            <person name="Gohl D.M."/>
        </authorList>
    </citation>
    <scope>NUCLEOTIDE SEQUENCE</scope>
    <source>
        <strain evidence="2">Duluth1</strain>
        <tissue evidence="2">Whole animal</tissue>
    </source>
</reference>